<comment type="similarity">
    <text evidence="1">Belongs to the glycosyltransferase 2 family. WaaE/KdtX subfamily.</text>
</comment>
<dbReference type="PANTHER" id="PTHR43630:SF2">
    <property type="entry name" value="GLYCOSYLTRANSFERASE"/>
    <property type="match status" value="1"/>
</dbReference>
<keyword evidence="4" id="KW-1185">Reference proteome</keyword>
<sequence>MLIKITAIIPTFNEEDNIQQALNSVSFADEIIVIDSFSTDKTVDIVKQSSAKLLQREFDDFSSQKNYAIQQATHNWIFVLDADERVNFLLREEILKTVKEPRNKVGFYVRRIFYFSGEKINYTGYQRDKVVRLFNKKFCRYNGYLVHEVIEAKGDLGYLINKVDHFSFKNLDHFIQKLNHYALLQAYDLYKKGYKINIYHFTVKPIVRFFIHFVIRLGFLDGFKGLTLSYLHSYGVFMRYANLLELKKKSINKQSRN</sequence>
<dbReference type="GO" id="GO:0016740">
    <property type="term" value="F:transferase activity"/>
    <property type="evidence" value="ECO:0007669"/>
    <property type="project" value="UniProtKB-KW"/>
</dbReference>
<evidence type="ECO:0000313" key="3">
    <source>
        <dbReference type="EMBL" id="TYP98817.1"/>
    </source>
</evidence>
<dbReference type="SUPFAM" id="SSF53448">
    <property type="entry name" value="Nucleotide-diphospho-sugar transferases"/>
    <property type="match status" value="1"/>
</dbReference>
<dbReference type="PANTHER" id="PTHR43630">
    <property type="entry name" value="POLY-BETA-1,6-N-ACETYL-D-GLUCOSAMINE SYNTHASE"/>
    <property type="match status" value="1"/>
</dbReference>
<evidence type="ECO:0000313" key="4">
    <source>
        <dbReference type="Proteomes" id="UP000323136"/>
    </source>
</evidence>
<evidence type="ECO:0000256" key="1">
    <source>
        <dbReference type="ARBA" id="ARBA00038494"/>
    </source>
</evidence>
<name>A0A5S5DSF2_9FLAO</name>
<dbReference type="InterPro" id="IPR029044">
    <property type="entry name" value="Nucleotide-diphossugar_trans"/>
</dbReference>
<comment type="caution">
    <text evidence="3">The sequence shown here is derived from an EMBL/GenBank/DDBJ whole genome shotgun (WGS) entry which is preliminary data.</text>
</comment>
<feature type="domain" description="Glycosyltransferase 2-like" evidence="2">
    <location>
        <begin position="7"/>
        <end position="123"/>
    </location>
</feature>
<dbReference type="CDD" id="cd02511">
    <property type="entry name" value="Beta4Glucosyltransferase"/>
    <property type="match status" value="1"/>
</dbReference>
<evidence type="ECO:0000259" key="2">
    <source>
        <dbReference type="Pfam" id="PF00535"/>
    </source>
</evidence>
<dbReference type="AlphaFoldDB" id="A0A5S5DSF2"/>
<accession>A0A5S5DSF2</accession>
<dbReference type="Pfam" id="PF00535">
    <property type="entry name" value="Glycos_transf_2"/>
    <property type="match status" value="1"/>
</dbReference>
<gene>
    <name evidence="3" type="ORF">C7447_102132</name>
</gene>
<dbReference type="Gene3D" id="3.90.550.10">
    <property type="entry name" value="Spore Coat Polysaccharide Biosynthesis Protein SpsA, Chain A"/>
    <property type="match status" value="1"/>
</dbReference>
<dbReference type="InterPro" id="IPR001173">
    <property type="entry name" value="Glyco_trans_2-like"/>
</dbReference>
<dbReference type="Proteomes" id="UP000323136">
    <property type="component" value="Unassembled WGS sequence"/>
</dbReference>
<reference evidence="3 4" key="1">
    <citation type="submission" date="2019-07" db="EMBL/GenBank/DDBJ databases">
        <title>Genomic Encyclopedia of Type Strains, Phase IV (KMG-IV): sequencing the most valuable type-strain genomes for metagenomic binning, comparative biology and taxonomic classification.</title>
        <authorList>
            <person name="Goeker M."/>
        </authorList>
    </citation>
    <scope>NUCLEOTIDE SEQUENCE [LARGE SCALE GENOMIC DNA]</scope>
    <source>
        <strain evidence="3 4">DSM 18961</strain>
    </source>
</reference>
<keyword evidence="3" id="KW-0808">Transferase</keyword>
<proteinExistence type="inferred from homology"/>
<dbReference type="EMBL" id="VNIA01000002">
    <property type="protein sequence ID" value="TYP98817.1"/>
    <property type="molecule type" value="Genomic_DNA"/>
</dbReference>
<organism evidence="3 4">
    <name type="scientific">Tenacibaculum adriaticum</name>
    <dbReference type="NCBI Taxonomy" id="413713"/>
    <lineage>
        <taxon>Bacteria</taxon>
        <taxon>Pseudomonadati</taxon>
        <taxon>Bacteroidota</taxon>
        <taxon>Flavobacteriia</taxon>
        <taxon>Flavobacteriales</taxon>
        <taxon>Flavobacteriaceae</taxon>
        <taxon>Tenacibaculum</taxon>
    </lineage>
</organism>
<protein>
    <submittedName>
        <fullName evidence="3">Glycosyltransferase involved in cell wall biosynthesis</fullName>
    </submittedName>
</protein>